<evidence type="ECO:0000259" key="1">
    <source>
        <dbReference type="PROSITE" id="PS51831"/>
    </source>
</evidence>
<proteinExistence type="predicted"/>
<reference evidence="2" key="1">
    <citation type="submission" date="2016-11" db="EMBL/GenBank/DDBJ databases">
        <authorList>
            <person name="Varghese N."/>
            <person name="Submissions S."/>
        </authorList>
    </citation>
    <scope>NUCLEOTIDE SEQUENCE [LARGE SCALE GENOMIC DNA]</scope>
    <source>
        <strain evidence="2">DSM 16785</strain>
    </source>
</reference>
<dbReference type="NCBIfam" id="TIGR00277">
    <property type="entry name" value="HDIG"/>
    <property type="match status" value="1"/>
</dbReference>
<dbReference type="InterPro" id="IPR006674">
    <property type="entry name" value="HD_domain"/>
</dbReference>
<dbReference type="EMBL" id="FQUI01000041">
    <property type="protein sequence ID" value="SHF16629.1"/>
    <property type="molecule type" value="Genomic_DNA"/>
</dbReference>
<protein>
    <recommendedName>
        <fullName evidence="1">HD domain-containing protein</fullName>
    </recommendedName>
</protein>
<accession>A0A1M4ZEZ1</accession>
<dbReference type="RefSeq" id="WP_072865789.1">
    <property type="nucleotide sequence ID" value="NZ_FQUI01000041.1"/>
</dbReference>
<dbReference type="InterPro" id="IPR003607">
    <property type="entry name" value="HD/PDEase_dom"/>
</dbReference>
<dbReference type="PANTHER" id="PTHR33594">
    <property type="entry name" value="SUPERFAMILY HYDROLASE, PUTATIVE (AFU_ORTHOLOGUE AFUA_1G03035)-RELATED"/>
    <property type="match status" value="1"/>
</dbReference>
<dbReference type="SUPFAM" id="SSF109604">
    <property type="entry name" value="HD-domain/PDEase-like"/>
    <property type="match status" value="1"/>
</dbReference>
<name>A0A1M4ZEZ1_MARH1</name>
<sequence>MKNNFINIVYKYVMKQNFDHSHDLEHVLRVTKNAEIIAKKENADIEVVIIASLLHDIARHDELIGRIEDHALEGALRAEEYLKSIGFKKYKEVSYCIANHRFKKNIIPKTLEAKILQDADRLDALGYIGIARVFMHKNGGNLHERIEHFYKKILKLKNLMNTKTGKKLAEEKHKIIELFIKGLENEIGGYYGKER</sequence>
<dbReference type="Gene3D" id="1.10.3210.50">
    <property type="match status" value="1"/>
</dbReference>
<dbReference type="PROSITE" id="PS51831">
    <property type="entry name" value="HD"/>
    <property type="match status" value="1"/>
</dbReference>
<gene>
    <name evidence="2" type="ORF">SAMN02745164_01920</name>
</gene>
<comment type="caution">
    <text evidence="2">The sequence shown here is derived from an EMBL/GenBank/DDBJ whole genome shotgun (WGS) entry which is preliminary data.</text>
</comment>
<dbReference type="InterPro" id="IPR006675">
    <property type="entry name" value="HDIG_dom"/>
</dbReference>
<dbReference type="AlphaFoldDB" id="A0A1M4ZEZ1"/>
<dbReference type="SMART" id="SM00471">
    <property type="entry name" value="HDc"/>
    <property type="match status" value="1"/>
</dbReference>
<dbReference type="CDD" id="cd00077">
    <property type="entry name" value="HDc"/>
    <property type="match status" value="1"/>
</dbReference>
<dbReference type="OrthoDB" id="9797344at2"/>
<dbReference type="Proteomes" id="UP000184334">
    <property type="component" value="Unassembled WGS sequence"/>
</dbReference>
<feature type="domain" description="HD" evidence="1">
    <location>
        <begin position="23"/>
        <end position="125"/>
    </location>
</feature>
<keyword evidence="3" id="KW-1185">Reference proteome</keyword>
<organism evidence="2 3">
    <name type="scientific">Marinitoga hydrogenitolerans (strain DSM 16785 / JCM 12826 / AT1271)</name>
    <dbReference type="NCBI Taxonomy" id="1122195"/>
    <lineage>
        <taxon>Bacteria</taxon>
        <taxon>Thermotogati</taxon>
        <taxon>Thermotogota</taxon>
        <taxon>Thermotogae</taxon>
        <taxon>Petrotogales</taxon>
        <taxon>Petrotogaceae</taxon>
        <taxon>Marinitoga</taxon>
    </lineage>
</organism>
<dbReference type="PANTHER" id="PTHR33594:SF1">
    <property type="entry name" value="HD_PDEASE DOMAIN-CONTAINING PROTEIN"/>
    <property type="match status" value="1"/>
</dbReference>
<dbReference type="STRING" id="1122195.SAMN02745164_01920"/>
<evidence type="ECO:0000313" key="3">
    <source>
        <dbReference type="Proteomes" id="UP000184334"/>
    </source>
</evidence>
<dbReference type="Pfam" id="PF01966">
    <property type="entry name" value="HD"/>
    <property type="match status" value="1"/>
</dbReference>
<evidence type="ECO:0000313" key="2">
    <source>
        <dbReference type="EMBL" id="SHF16629.1"/>
    </source>
</evidence>